<accession>A0A3P7ZFD3</accession>
<gene>
    <name evidence="1" type="ORF">HPLM_LOCUS20290</name>
</gene>
<organism evidence="1 2">
    <name type="scientific">Haemonchus placei</name>
    <name type="common">Barber's pole worm</name>
    <dbReference type="NCBI Taxonomy" id="6290"/>
    <lineage>
        <taxon>Eukaryota</taxon>
        <taxon>Metazoa</taxon>
        <taxon>Ecdysozoa</taxon>
        <taxon>Nematoda</taxon>
        <taxon>Chromadorea</taxon>
        <taxon>Rhabditida</taxon>
        <taxon>Rhabditina</taxon>
        <taxon>Rhabditomorpha</taxon>
        <taxon>Strongyloidea</taxon>
        <taxon>Trichostrongylidae</taxon>
        <taxon>Haemonchus</taxon>
    </lineage>
</organism>
<keyword evidence="2" id="KW-1185">Reference proteome</keyword>
<name>A0A3P7ZFD3_HAEPC</name>
<dbReference type="Proteomes" id="UP000268014">
    <property type="component" value="Unassembled WGS sequence"/>
</dbReference>
<dbReference type="EMBL" id="UZAF01022051">
    <property type="protein sequence ID" value="VDO82757.1"/>
    <property type="molecule type" value="Genomic_DNA"/>
</dbReference>
<sequence>MDNYTTSWSVHQRHLRAFVLFNVHDILFGSFSFIGKNCDHMLTDESKSIVLLARHFAHTMH</sequence>
<reference evidence="1 2" key="1">
    <citation type="submission" date="2018-11" db="EMBL/GenBank/DDBJ databases">
        <authorList>
            <consortium name="Pathogen Informatics"/>
        </authorList>
    </citation>
    <scope>NUCLEOTIDE SEQUENCE [LARGE SCALE GENOMIC DNA]</scope>
    <source>
        <strain evidence="1 2">MHpl1</strain>
    </source>
</reference>
<evidence type="ECO:0000313" key="2">
    <source>
        <dbReference type="Proteomes" id="UP000268014"/>
    </source>
</evidence>
<dbReference type="AlphaFoldDB" id="A0A3P7ZFD3"/>
<protein>
    <submittedName>
        <fullName evidence="1">Uncharacterized protein</fullName>
    </submittedName>
</protein>
<evidence type="ECO:0000313" key="1">
    <source>
        <dbReference type="EMBL" id="VDO82757.1"/>
    </source>
</evidence>
<proteinExistence type="predicted"/>